<organism evidence="1 2">
    <name type="scientific">Rotaria magnacalcarata</name>
    <dbReference type="NCBI Taxonomy" id="392030"/>
    <lineage>
        <taxon>Eukaryota</taxon>
        <taxon>Metazoa</taxon>
        <taxon>Spiralia</taxon>
        <taxon>Gnathifera</taxon>
        <taxon>Rotifera</taxon>
        <taxon>Eurotatoria</taxon>
        <taxon>Bdelloidea</taxon>
        <taxon>Philodinida</taxon>
        <taxon>Philodinidae</taxon>
        <taxon>Rotaria</taxon>
    </lineage>
</organism>
<accession>A0A8S3CY84</accession>
<sequence>MAPLAKTIALGGVAVLEKKAECCLIGSQHNA</sequence>
<dbReference type="AlphaFoldDB" id="A0A8S3CY84"/>
<evidence type="ECO:0000313" key="2">
    <source>
        <dbReference type="Proteomes" id="UP000681967"/>
    </source>
</evidence>
<evidence type="ECO:0000313" key="1">
    <source>
        <dbReference type="EMBL" id="CAF4965738.1"/>
    </source>
</evidence>
<gene>
    <name evidence="1" type="ORF">BYL167_LOCUS54435</name>
</gene>
<proteinExistence type="predicted"/>
<protein>
    <submittedName>
        <fullName evidence="1">Uncharacterized protein</fullName>
    </submittedName>
</protein>
<dbReference type="EMBL" id="CAJOBH010191675">
    <property type="protein sequence ID" value="CAF4965738.1"/>
    <property type="molecule type" value="Genomic_DNA"/>
</dbReference>
<feature type="non-terminal residue" evidence="1">
    <location>
        <position position="31"/>
    </location>
</feature>
<dbReference type="Proteomes" id="UP000681967">
    <property type="component" value="Unassembled WGS sequence"/>
</dbReference>
<comment type="caution">
    <text evidence="1">The sequence shown here is derived from an EMBL/GenBank/DDBJ whole genome shotgun (WGS) entry which is preliminary data.</text>
</comment>
<reference evidence="1" key="1">
    <citation type="submission" date="2021-02" db="EMBL/GenBank/DDBJ databases">
        <authorList>
            <person name="Nowell W R."/>
        </authorList>
    </citation>
    <scope>NUCLEOTIDE SEQUENCE</scope>
</reference>
<name>A0A8S3CY84_9BILA</name>